<evidence type="ECO:0000313" key="1">
    <source>
        <dbReference type="EMBL" id="KAL2840649.1"/>
    </source>
</evidence>
<sequence>MVRQQAIRESLATLVQRPPLIAVFLGGTTGIGHYPLRGLAKAEAAVKGKVFWAYLVGQKANRAAKTLAWFQFLCKWIFIPPFGRLLTVDPGENGERAPALASKRYSPQFECIGSADRIENAGDMVQATNGQLGGAAYALTWNGEDNFKPEKYQGHLGSF</sequence>
<name>A0ABR4JKT5_9EURO</name>
<organism evidence="1 2">
    <name type="scientific">Aspergillus pseudodeflectus</name>
    <dbReference type="NCBI Taxonomy" id="176178"/>
    <lineage>
        <taxon>Eukaryota</taxon>
        <taxon>Fungi</taxon>
        <taxon>Dikarya</taxon>
        <taxon>Ascomycota</taxon>
        <taxon>Pezizomycotina</taxon>
        <taxon>Eurotiomycetes</taxon>
        <taxon>Eurotiomycetidae</taxon>
        <taxon>Eurotiales</taxon>
        <taxon>Aspergillaceae</taxon>
        <taxon>Aspergillus</taxon>
        <taxon>Aspergillus subgen. Nidulantes</taxon>
    </lineage>
</organism>
<proteinExistence type="predicted"/>
<dbReference type="GeneID" id="98162145"/>
<gene>
    <name evidence="1" type="ORF">BJX68DRAFT_271599</name>
</gene>
<dbReference type="EMBL" id="JBFXLR010000064">
    <property type="protein sequence ID" value="KAL2840649.1"/>
    <property type="molecule type" value="Genomic_DNA"/>
</dbReference>
<reference evidence="1 2" key="1">
    <citation type="submission" date="2024-07" db="EMBL/GenBank/DDBJ databases">
        <title>Section-level genome sequencing and comparative genomics of Aspergillus sections Usti and Cavernicolus.</title>
        <authorList>
            <consortium name="Lawrence Berkeley National Laboratory"/>
            <person name="Nybo J.L."/>
            <person name="Vesth T.C."/>
            <person name="Theobald S."/>
            <person name="Frisvad J.C."/>
            <person name="Larsen T.O."/>
            <person name="Kjaerboelling I."/>
            <person name="Rothschild-Mancinelli K."/>
            <person name="Lyhne E.K."/>
            <person name="Kogle M.E."/>
            <person name="Barry K."/>
            <person name="Clum A."/>
            <person name="Na H."/>
            <person name="Ledsgaard L."/>
            <person name="Lin J."/>
            <person name="Lipzen A."/>
            <person name="Kuo A."/>
            <person name="Riley R."/>
            <person name="Mondo S."/>
            <person name="LaButti K."/>
            <person name="Haridas S."/>
            <person name="Pangalinan J."/>
            <person name="Salamov A.A."/>
            <person name="Simmons B.A."/>
            <person name="Magnuson J.K."/>
            <person name="Chen J."/>
            <person name="Drula E."/>
            <person name="Henrissat B."/>
            <person name="Wiebenga A."/>
            <person name="Lubbers R.J."/>
            <person name="Gomes A.C."/>
            <person name="Macurrencykelacurrency M.R."/>
            <person name="Stajich J."/>
            <person name="Grigoriev I.V."/>
            <person name="Mortensen U.H."/>
            <person name="De vries R.P."/>
            <person name="Baker S.E."/>
            <person name="Andersen M.R."/>
        </authorList>
    </citation>
    <scope>NUCLEOTIDE SEQUENCE [LARGE SCALE GENOMIC DNA]</scope>
    <source>
        <strain evidence="1 2">CBS 756.74</strain>
    </source>
</reference>
<accession>A0ABR4JKT5</accession>
<comment type="caution">
    <text evidence="1">The sequence shown here is derived from an EMBL/GenBank/DDBJ whole genome shotgun (WGS) entry which is preliminary data.</text>
</comment>
<protein>
    <submittedName>
        <fullName evidence="1">Uncharacterized protein</fullName>
    </submittedName>
</protein>
<evidence type="ECO:0000313" key="2">
    <source>
        <dbReference type="Proteomes" id="UP001610444"/>
    </source>
</evidence>
<dbReference type="Proteomes" id="UP001610444">
    <property type="component" value="Unassembled WGS sequence"/>
</dbReference>
<dbReference type="RefSeq" id="XP_070894164.1">
    <property type="nucleotide sequence ID" value="XM_071046981.1"/>
</dbReference>
<keyword evidence="2" id="KW-1185">Reference proteome</keyword>